<dbReference type="HOGENOM" id="CLU_423931_0_0_1"/>
<protein>
    <submittedName>
        <fullName evidence="1">Uncharacterized protein</fullName>
    </submittedName>
</protein>
<dbReference type="VEuPathDB" id="FungiDB:MELLADRAFT_105175"/>
<reference evidence="2" key="1">
    <citation type="journal article" date="2011" name="Proc. Natl. Acad. Sci. U.S.A.">
        <title>Obligate biotrophy features unraveled by the genomic analysis of rust fungi.</title>
        <authorList>
            <person name="Duplessis S."/>
            <person name="Cuomo C.A."/>
            <person name="Lin Y.-C."/>
            <person name="Aerts A."/>
            <person name="Tisserant E."/>
            <person name="Veneault-Fourrey C."/>
            <person name="Joly D.L."/>
            <person name="Hacquard S."/>
            <person name="Amselem J."/>
            <person name="Cantarel B.L."/>
            <person name="Chiu R."/>
            <person name="Coutinho P.M."/>
            <person name="Feau N."/>
            <person name="Field M."/>
            <person name="Frey P."/>
            <person name="Gelhaye E."/>
            <person name="Goldberg J."/>
            <person name="Grabherr M.G."/>
            <person name="Kodira C.D."/>
            <person name="Kohler A."/>
            <person name="Kuees U."/>
            <person name="Lindquist E.A."/>
            <person name="Lucas S.M."/>
            <person name="Mago R."/>
            <person name="Mauceli E."/>
            <person name="Morin E."/>
            <person name="Murat C."/>
            <person name="Pangilinan J.L."/>
            <person name="Park R."/>
            <person name="Pearson M."/>
            <person name="Quesneville H."/>
            <person name="Rouhier N."/>
            <person name="Sakthikumar S."/>
            <person name="Salamov A.A."/>
            <person name="Schmutz J."/>
            <person name="Selles B."/>
            <person name="Shapiro H."/>
            <person name="Tanguay P."/>
            <person name="Tuskan G.A."/>
            <person name="Henrissat B."/>
            <person name="Van de Peer Y."/>
            <person name="Rouze P."/>
            <person name="Ellis J.G."/>
            <person name="Dodds P.N."/>
            <person name="Schein J.E."/>
            <person name="Zhong S."/>
            <person name="Hamelin R.C."/>
            <person name="Grigoriev I.V."/>
            <person name="Szabo L.J."/>
            <person name="Martin F."/>
        </authorList>
    </citation>
    <scope>NUCLEOTIDE SEQUENCE [LARGE SCALE GENOMIC DNA]</scope>
    <source>
        <strain evidence="2">98AG31 / pathotype 3-4-7</strain>
    </source>
</reference>
<evidence type="ECO:0000313" key="2">
    <source>
        <dbReference type="Proteomes" id="UP000001072"/>
    </source>
</evidence>
<dbReference type="OrthoDB" id="10338476at2759"/>
<name>F4RGV5_MELLP</name>
<evidence type="ECO:0000313" key="1">
    <source>
        <dbReference type="EMBL" id="EGG08329.1"/>
    </source>
</evidence>
<dbReference type="InParanoid" id="F4RGV5"/>
<dbReference type="EMBL" id="GL883101">
    <property type="protein sequence ID" value="EGG08329.1"/>
    <property type="molecule type" value="Genomic_DNA"/>
</dbReference>
<proteinExistence type="predicted"/>
<dbReference type="KEGG" id="mlr:MELLADRAFT_105175"/>
<accession>F4RGV5</accession>
<gene>
    <name evidence="1" type="ORF">MELLADRAFT_105175</name>
</gene>
<dbReference type="AlphaFoldDB" id="F4RGV5"/>
<dbReference type="GeneID" id="18922522"/>
<sequence length="646" mass="75065">MNIRIYYHLACLSLCSATIFHGHSSDTNDFTRPLLSQAINEDWLGLSLGNEITEARQEGISKCSSSPDSSIHLSRTYGFLNDEERAVTQKCAILKRIRYNASQWWKNNLNLFSRMYTSDHHSIYFDLVESVIRQSNNQFMVSLAKNMRNFQFDLLSNTMFRSSTNINENIMIYSIYLALAALEDSALLAKERYWVLGILECIKCNARKISKDSIYNLHNKDRISRGELELYLIEGKIKAEKVKELWEYPEAEDIDDDMREVLKRVELLNKMFVESETTSEAPIVAEFKNVYDQLLVSKLPLKRQQIASMVKNIKRLIVESDVPPKQKALIHELCWHLHTHSKTFGKNLEHMILIDEEFQDCFHKIRAKESLNWIIRSYDSNTRMRKILLPFAKSDTITADQLQLILIQSRNYLFNDSERCKIFEAVVAASTLNNGLFENISTKLSKHAQLPWEVVELASRFDVDPDFPGAATLDFEYLIFLKHPGLLDAAQRARYVEVLYESKNRRLTMAERLMSSLSWIKNSKNETSSCKAFDAMMLQISNQYESDRKSHVLNLESLRHIFKTAQRRIGNKLIKRIQTDKILADHLKEVSNDILLGIVKTSGVSEGRVKNFAEWLMSIIGYHYPSPEYHMRPMKSIERWYSIGKY</sequence>
<organism evidence="2">
    <name type="scientific">Melampsora larici-populina (strain 98AG31 / pathotype 3-4-7)</name>
    <name type="common">Poplar leaf rust fungus</name>
    <dbReference type="NCBI Taxonomy" id="747676"/>
    <lineage>
        <taxon>Eukaryota</taxon>
        <taxon>Fungi</taxon>
        <taxon>Dikarya</taxon>
        <taxon>Basidiomycota</taxon>
        <taxon>Pucciniomycotina</taxon>
        <taxon>Pucciniomycetes</taxon>
        <taxon>Pucciniales</taxon>
        <taxon>Melampsoraceae</taxon>
        <taxon>Melampsora</taxon>
    </lineage>
</organism>
<dbReference type="Proteomes" id="UP000001072">
    <property type="component" value="Unassembled WGS sequence"/>
</dbReference>
<dbReference type="RefSeq" id="XP_007408527.1">
    <property type="nucleotide sequence ID" value="XM_007408465.1"/>
</dbReference>
<keyword evidence="2" id="KW-1185">Reference proteome</keyword>